<evidence type="ECO:0000313" key="1">
    <source>
        <dbReference type="EMBL" id="KAI0087085.1"/>
    </source>
</evidence>
<name>A0ACB8TYK2_9APHY</name>
<reference evidence="1" key="1">
    <citation type="journal article" date="2021" name="Environ. Microbiol.">
        <title>Gene family expansions and transcriptome signatures uncover fungal adaptations to wood decay.</title>
        <authorList>
            <person name="Hage H."/>
            <person name="Miyauchi S."/>
            <person name="Viragh M."/>
            <person name="Drula E."/>
            <person name="Min B."/>
            <person name="Chaduli D."/>
            <person name="Navarro D."/>
            <person name="Favel A."/>
            <person name="Norest M."/>
            <person name="Lesage-Meessen L."/>
            <person name="Balint B."/>
            <person name="Merenyi Z."/>
            <person name="de Eugenio L."/>
            <person name="Morin E."/>
            <person name="Martinez A.T."/>
            <person name="Baldrian P."/>
            <person name="Stursova M."/>
            <person name="Martinez M.J."/>
            <person name="Novotny C."/>
            <person name="Magnuson J.K."/>
            <person name="Spatafora J.W."/>
            <person name="Maurice S."/>
            <person name="Pangilinan J."/>
            <person name="Andreopoulos W."/>
            <person name="LaButti K."/>
            <person name="Hundley H."/>
            <person name="Na H."/>
            <person name="Kuo A."/>
            <person name="Barry K."/>
            <person name="Lipzen A."/>
            <person name="Henrissat B."/>
            <person name="Riley R."/>
            <person name="Ahrendt S."/>
            <person name="Nagy L.G."/>
            <person name="Grigoriev I.V."/>
            <person name="Martin F."/>
            <person name="Rosso M.N."/>
        </authorList>
    </citation>
    <scope>NUCLEOTIDE SEQUENCE</scope>
    <source>
        <strain evidence="1">CBS 384.51</strain>
    </source>
</reference>
<keyword evidence="2" id="KW-1185">Reference proteome</keyword>
<accession>A0ACB8TYK2</accession>
<evidence type="ECO:0000313" key="2">
    <source>
        <dbReference type="Proteomes" id="UP001055072"/>
    </source>
</evidence>
<organism evidence="1 2">
    <name type="scientific">Irpex rosettiformis</name>
    <dbReference type="NCBI Taxonomy" id="378272"/>
    <lineage>
        <taxon>Eukaryota</taxon>
        <taxon>Fungi</taxon>
        <taxon>Dikarya</taxon>
        <taxon>Basidiomycota</taxon>
        <taxon>Agaricomycotina</taxon>
        <taxon>Agaricomycetes</taxon>
        <taxon>Polyporales</taxon>
        <taxon>Irpicaceae</taxon>
        <taxon>Irpex</taxon>
    </lineage>
</organism>
<dbReference type="Proteomes" id="UP001055072">
    <property type="component" value="Unassembled WGS sequence"/>
</dbReference>
<comment type="caution">
    <text evidence="1">The sequence shown here is derived from an EMBL/GenBank/DDBJ whole genome shotgun (WGS) entry which is preliminary data.</text>
</comment>
<dbReference type="EMBL" id="MU274919">
    <property type="protein sequence ID" value="KAI0087085.1"/>
    <property type="molecule type" value="Genomic_DNA"/>
</dbReference>
<sequence>MAPAILLIGLPLEGIADPELFKKISKGIEEVQTTLSKAGYELRLVHAAPKVGNEEVIEAITSLKWDAVVIGFGMRGMPEHTVFFEWLVNEVKDKAPQAKIGFNVDPESTLDCVKRLVPV</sequence>
<proteinExistence type="predicted"/>
<protein>
    <submittedName>
        <fullName evidence="1">Uncharacterized protein</fullName>
    </submittedName>
</protein>
<gene>
    <name evidence="1" type="ORF">BDY19DRAFT_956004</name>
</gene>